<proteinExistence type="predicted"/>
<dbReference type="AlphaFoldDB" id="A0A382ICZ1"/>
<reference evidence="1" key="1">
    <citation type="submission" date="2018-05" db="EMBL/GenBank/DDBJ databases">
        <authorList>
            <person name="Lanie J.A."/>
            <person name="Ng W.-L."/>
            <person name="Kazmierczak K.M."/>
            <person name="Andrzejewski T.M."/>
            <person name="Davidsen T.M."/>
            <person name="Wayne K.J."/>
            <person name="Tettelin H."/>
            <person name="Glass J.I."/>
            <person name="Rusch D."/>
            <person name="Podicherti R."/>
            <person name="Tsui H.-C.T."/>
            <person name="Winkler M.E."/>
        </authorList>
    </citation>
    <scope>NUCLEOTIDE SEQUENCE</scope>
</reference>
<protein>
    <submittedName>
        <fullName evidence="1">Uncharacterized protein</fullName>
    </submittedName>
</protein>
<accession>A0A382ICZ1</accession>
<evidence type="ECO:0000313" key="1">
    <source>
        <dbReference type="EMBL" id="SVB97466.1"/>
    </source>
</evidence>
<organism evidence="1">
    <name type="scientific">marine metagenome</name>
    <dbReference type="NCBI Taxonomy" id="408172"/>
    <lineage>
        <taxon>unclassified sequences</taxon>
        <taxon>metagenomes</taxon>
        <taxon>ecological metagenomes</taxon>
    </lineage>
</organism>
<dbReference type="EMBL" id="UINC01066594">
    <property type="protein sequence ID" value="SVB97466.1"/>
    <property type="molecule type" value="Genomic_DNA"/>
</dbReference>
<sequence length="56" mass="6236">MRTENINGKRNYVTPSGELYPSITTVLGELSKAAIQKWRKRVGETEANKISGKASR</sequence>
<gene>
    <name evidence="1" type="ORF">METZ01_LOCUS250320</name>
</gene>
<name>A0A382ICZ1_9ZZZZ</name>
<feature type="non-terminal residue" evidence="1">
    <location>
        <position position="56"/>
    </location>
</feature>